<dbReference type="AlphaFoldDB" id="A0AA35LZ45"/>
<evidence type="ECO:0000313" key="1">
    <source>
        <dbReference type="EMBL" id="CAI6087193.1"/>
    </source>
</evidence>
<protein>
    <recommendedName>
        <fullName evidence="3">F-box domain-containing protein</fullName>
    </recommendedName>
</protein>
<evidence type="ECO:0000313" key="2">
    <source>
        <dbReference type="Proteomes" id="UP001160390"/>
    </source>
</evidence>
<evidence type="ECO:0008006" key="3">
    <source>
        <dbReference type="Google" id="ProtNLM"/>
    </source>
</evidence>
<comment type="caution">
    <text evidence="1">The sequence shown here is derived from an EMBL/GenBank/DDBJ whole genome shotgun (WGS) entry which is preliminary data.</text>
</comment>
<gene>
    <name evidence="1" type="ORF">CCHLO57077_00016420</name>
</gene>
<accession>A0AA35LZ45</accession>
<dbReference type="EMBL" id="CABFNP030000794">
    <property type="protein sequence ID" value="CAI6087193.1"/>
    <property type="molecule type" value="Genomic_DNA"/>
</dbReference>
<name>A0AA35LZ45_9HYPO</name>
<dbReference type="Proteomes" id="UP001160390">
    <property type="component" value="Unassembled WGS sequence"/>
</dbReference>
<proteinExistence type="predicted"/>
<organism evidence="1 2">
    <name type="scientific">Clonostachys chloroleuca</name>
    <dbReference type="NCBI Taxonomy" id="1926264"/>
    <lineage>
        <taxon>Eukaryota</taxon>
        <taxon>Fungi</taxon>
        <taxon>Dikarya</taxon>
        <taxon>Ascomycota</taxon>
        <taxon>Pezizomycotina</taxon>
        <taxon>Sordariomycetes</taxon>
        <taxon>Hypocreomycetidae</taxon>
        <taxon>Hypocreales</taxon>
        <taxon>Bionectriaceae</taxon>
        <taxon>Clonostachys</taxon>
    </lineage>
</organism>
<keyword evidence="2" id="KW-1185">Reference proteome</keyword>
<sequence>MDGHLSDAHLREFTYEGQFDDHTLDGNLPAVEPLSPINYREGTATIGTLSRLTPECLHIIFNQLDLDAIVNFQSTSHGSLAFVNSLPTYAVISRHARNAVRGARIIGTSHRVTCIGLYRKLCQPTCDHCGEFGGYIYLVTFKRLCLLCLSTHLSFLPLGRQWACRYFGLDSGTVNSLPRLLTLGGRYSPEGGKLQNKQILVDYDAARGAGIARHGSQEEMEAYVAAARGRAGRGRGPPDGKAGNPLRFAAVVRLPWYEETSGELEWGFHCRGCEKSEQRSALCRKKFNVASFRRHIQTYGPVQDGEHRKCITATC</sequence>
<reference evidence="1" key="1">
    <citation type="submission" date="2023-01" db="EMBL/GenBank/DDBJ databases">
        <authorList>
            <person name="Piombo E."/>
        </authorList>
    </citation>
    <scope>NUCLEOTIDE SEQUENCE</scope>
</reference>